<dbReference type="AlphaFoldDB" id="A0AAX3UCD7"/>
<dbReference type="PANTHER" id="PTHR43140:SF1">
    <property type="entry name" value="TYPE I RESTRICTION ENZYME ECOKI SPECIFICITY SUBUNIT"/>
    <property type="match status" value="1"/>
</dbReference>
<dbReference type="InterPro" id="IPR051212">
    <property type="entry name" value="Type-I_RE_S_subunit"/>
</dbReference>
<dbReference type="Proteomes" id="UP001242513">
    <property type="component" value="Chromosome"/>
</dbReference>
<feature type="domain" description="Type I restriction modification DNA specificity" evidence="5">
    <location>
        <begin position="68"/>
        <end position="234"/>
    </location>
</feature>
<comment type="subunit">
    <text evidence="4">The methyltransferase is composed of M and S polypeptides.</text>
</comment>
<dbReference type="CDD" id="cd17254">
    <property type="entry name" value="RMtype1_S_FclI-TRD1-CR1_like"/>
    <property type="match status" value="1"/>
</dbReference>
<keyword evidence="3" id="KW-0238">DNA-binding</keyword>
<name>A0AAX3UCD7_9LACO</name>
<dbReference type="GO" id="GO:0016787">
    <property type="term" value="F:hydrolase activity"/>
    <property type="evidence" value="ECO:0007669"/>
    <property type="project" value="UniProtKB-KW"/>
</dbReference>
<dbReference type="EMBL" id="CP123735">
    <property type="protein sequence ID" value="WGO85307.1"/>
    <property type="molecule type" value="Genomic_DNA"/>
</dbReference>
<evidence type="ECO:0000256" key="3">
    <source>
        <dbReference type="ARBA" id="ARBA00023125"/>
    </source>
</evidence>
<dbReference type="GO" id="GO:0009307">
    <property type="term" value="P:DNA restriction-modification system"/>
    <property type="evidence" value="ECO:0007669"/>
    <property type="project" value="UniProtKB-KW"/>
</dbReference>
<reference evidence="6 8" key="1">
    <citation type="submission" date="2016-10" db="EMBL/GenBank/DDBJ databases">
        <authorList>
            <person name="Varghese N."/>
            <person name="Submissions S."/>
        </authorList>
    </citation>
    <scope>NUCLEOTIDE SEQUENCE [LARGE SCALE GENOMIC DNA]</scope>
    <source>
        <strain evidence="6 8">ATCC 43761</strain>
    </source>
</reference>
<dbReference type="RefSeq" id="WP_013855014.1">
    <property type="nucleotide sequence ID" value="NZ_CP123735.1"/>
</dbReference>
<reference evidence="7" key="2">
    <citation type="journal article" date="2022" name="Food Funct.">
        <title>Lactobacillus kefiranofaciens ZW18 from Kefir enhances the anti-tumor effect of anti-programmed cell death 1 (PD-1) immunotherapy by modulating the gut microbiota.</title>
        <authorList>
            <person name="Zhao J."/>
            <person name="Wang Y."/>
            <person name="Wang J."/>
            <person name="Lv M."/>
            <person name="Zhou C."/>
            <person name="Jia L."/>
            <person name="Geng W."/>
        </authorList>
    </citation>
    <scope>NUCLEOTIDE SEQUENCE</scope>
    <source>
        <strain evidence="7">ZW18</strain>
    </source>
</reference>
<dbReference type="PANTHER" id="PTHR43140">
    <property type="entry name" value="TYPE-1 RESTRICTION ENZYME ECOKI SPECIFICITY PROTEIN"/>
    <property type="match status" value="1"/>
</dbReference>
<keyword evidence="8" id="KW-1185">Reference proteome</keyword>
<evidence type="ECO:0000313" key="9">
    <source>
        <dbReference type="Proteomes" id="UP001242513"/>
    </source>
</evidence>
<dbReference type="Proteomes" id="UP000181860">
    <property type="component" value="Unassembled WGS sequence"/>
</dbReference>
<dbReference type="InterPro" id="IPR000055">
    <property type="entry name" value="Restrct_endonuc_typeI_TRD"/>
</dbReference>
<evidence type="ECO:0000313" key="7">
    <source>
        <dbReference type="EMBL" id="WGO85307.1"/>
    </source>
</evidence>
<evidence type="ECO:0000313" key="8">
    <source>
        <dbReference type="Proteomes" id="UP000181860"/>
    </source>
</evidence>
<dbReference type="GO" id="GO:0004519">
    <property type="term" value="F:endonuclease activity"/>
    <property type="evidence" value="ECO:0007669"/>
    <property type="project" value="UniProtKB-KW"/>
</dbReference>
<accession>A0AAX3UCD7</accession>
<evidence type="ECO:0000256" key="2">
    <source>
        <dbReference type="ARBA" id="ARBA00022747"/>
    </source>
</evidence>
<feature type="domain" description="Type I restriction modification DNA specificity" evidence="5">
    <location>
        <begin position="306"/>
        <end position="455"/>
    </location>
</feature>
<sequence>MTPEQLRASILQYAMEGKLVKQDPNDEPASVLLEKIKKEKEQLIKDGKIKKSKPLPPITDDEKPFDIPDSWEWVRLKEVTLFGNFKSVSGREIPNGAWVVDMKDVNKNGGGFRSITKKTNSTEYKSNKYQFSKNSVLYGKLRPYLQKVEVAQHDGYTTTEMLPIEVVNEKKLNPLYLRYVLLSPYFVDNINASVYGVKMPRVGTNFLACMILPLPSLNEQKRIVTKIKKFMPLIAQYAETYNRLQKIDSEFKGKLKQSILQCAMRGKLVKQDPNDEPASVLLEKDNLKNSDEKPHDIPASWKWIILGSGVNFYNGRAYKKNELLNDDKFTPVLRVGNLFTNSSWYYSDLKLDPNKYIDNGDLIYAWSASFGPKIWNGGRVIFHYHIWKLKYDNTAIDKNFLYYFLLDKRNVVGETDLHGSTMKHITKTNMEHLPFPLPPLSEQSRNAAKIAQLFALLRKVETSTQQYAKLQTLLKSKVLDLAMRGKLVKQDPNDEPASVLLEKIKAEKQELIKEKKIKKTKPLPPITDDEKPFDIPDSWEWVRCKAVTTMGNFKTVNPSDVQIGENLIELADIEANSGHLIKEEIVTSTVGSNKYVYTEGDVLFAKLRPYLRKVLIAPNDGVCTTELLPIKGINTNNNFFVLCFLI</sequence>
<protein>
    <submittedName>
        <fullName evidence="7">Restriction endonuclease subunit S</fullName>
        <ecNumber evidence="7">3.1.21.-</ecNumber>
    </submittedName>
    <submittedName>
        <fullName evidence="6">Type I restriction enzyme, S subunit</fullName>
    </submittedName>
</protein>
<reference evidence="7" key="3">
    <citation type="submission" date="2023-04" db="EMBL/GenBank/DDBJ databases">
        <authorList>
            <person name="Wang Y."/>
        </authorList>
    </citation>
    <scope>NUCLEOTIDE SEQUENCE</scope>
    <source>
        <strain evidence="7">ZW18</strain>
    </source>
</reference>
<dbReference type="SUPFAM" id="SSF116734">
    <property type="entry name" value="DNA methylase specificity domain"/>
    <property type="match status" value="3"/>
</dbReference>
<dbReference type="InterPro" id="IPR044946">
    <property type="entry name" value="Restrct_endonuc_typeI_TRD_sf"/>
</dbReference>
<evidence type="ECO:0000259" key="5">
    <source>
        <dbReference type="Pfam" id="PF01420"/>
    </source>
</evidence>
<evidence type="ECO:0000256" key="1">
    <source>
        <dbReference type="ARBA" id="ARBA00010923"/>
    </source>
</evidence>
<keyword evidence="7" id="KW-0378">Hydrolase</keyword>
<evidence type="ECO:0000256" key="4">
    <source>
        <dbReference type="ARBA" id="ARBA00038652"/>
    </source>
</evidence>
<dbReference type="Pfam" id="PF01420">
    <property type="entry name" value="Methylase_S"/>
    <property type="match status" value="2"/>
</dbReference>
<gene>
    <name evidence="7" type="ORF">QEJ78_07940</name>
    <name evidence="6" type="ORF">SAMN02983011_01380</name>
</gene>
<keyword evidence="7" id="KW-0540">Nuclease</keyword>
<comment type="similarity">
    <text evidence="1">Belongs to the type-I restriction system S methylase family.</text>
</comment>
<dbReference type="EMBL" id="FMXC01000014">
    <property type="protein sequence ID" value="SDA56729.1"/>
    <property type="molecule type" value="Genomic_DNA"/>
</dbReference>
<evidence type="ECO:0000313" key="6">
    <source>
        <dbReference type="EMBL" id="SDA56729.1"/>
    </source>
</evidence>
<proteinExistence type="inferred from homology"/>
<dbReference type="REBASE" id="712583">
    <property type="entry name" value="S.LkeZW18ORF7945P"/>
</dbReference>
<dbReference type="GO" id="GO:0003677">
    <property type="term" value="F:DNA binding"/>
    <property type="evidence" value="ECO:0007669"/>
    <property type="project" value="UniProtKB-KW"/>
</dbReference>
<keyword evidence="7" id="KW-0255">Endonuclease</keyword>
<keyword evidence="2" id="KW-0680">Restriction system</keyword>
<dbReference type="EC" id="3.1.21.-" evidence="7"/>
<organism evidence="7 9">
    <name type="scientific">Lactobacillus kefiranofaciens</name>
    <dbReference type="NCBI Taxonomy" id="267818"/>
    <lineage>
        <taxon>Bacteria</taxon>
        <taxon>Bacillati</taxon>
        <taxon>Bacillota</taxon>
        <taxon>Bacilli</taxon>
        <taxon>Lactobacillales</taxon>
        <taxon>Lactobacillaceae</taxon>
        <taxon>Lactobacillus</taxon>
    </lineage>
</organism>
<dbReference type="Gene3D" id="3.90.220.20">
    <property type="entry name" value="DNA methylase specificity domains"/>
    <property type="match status" value="3"/>
</dbReference>